<feature type="region of interest" description="Disordered" evidence="1">
    <location>
        <begin position="1"/>
        <end position="83"/>
    </location>
</feature>
<organism evidence="3 4">
    <name type="scientific">Nocardia arthritidis</name>
    <dbReference type="NCBI Taxonomy" id="228602"/>
    <lineage>
        <taxon>Bacteria</taxon>
        <taxon>Bacillati</taxon>
        <taxon>Actinomycetota</taxon>
        <taxon>Actinomycetes</taxon>
        <taxon>Mycobacteriales</taxon>
        <taxon>Nocardiaceae</taxon>
        <taxon>Nocardia</taxon>
    </lineage>
</organism>
<dbReference type="Proteomes" id="UP000503540">
    <property type="component" value="Chromosome"/>
</dbReference>
<gene>
    <name evidence="3" type="ORF">F5544_26035</name>
</gene>
<dbReference type="PROSITE" id="PS51664">
    <property type="entry name" value="YCAO"/>
    <property type="match status" value="1"/>
</dbReference>
<evidence type="ECO:0000313" key="3">
    <source>
        <dbReference type="EMBL" id="QIS13061.1"/>
    </source>
</evidence>
<dbReference type="PANTHER" id="PTHR37809:SF1">
    <property type="entry name" value="RIBOSOMAL PROTEIN S12 METHYLTHIOTRANSFERASE ACCESSORY FACTOR YCAO"/>
    <property type="match status" value="1"/>
</dbReference>
<reference evidence="3 4" key="1">
    <citation type="journal article" date="2019" name="ACS Chem. Biol.">
        <title>Identification and Mobilization of a Cryptic Antibiotic Biosynthesis Gene Locus from a Human-Pathogenic Nocardia Isolate.</title>
        <authorList>
            <person name="Herisse M."/>
            <person name="Ishida K."/>
            <person name="Porter J.L."/>
            <person name="Howden B."/>
            <person name="Hertweck C."/>
            <person name="Stinear T.P."/>
            <person name="Pidot S.J."/>
        </authorList>
    </citation>
    <scope>NUCLEOTIDE SEQUENCE [LARGE SCALE GENOMIC DNA]</scope>
    <source>
        <strain evidence="3 4">AUSMDU00012717</strain>
    </source>
</reference>
<evidence type="ECO:0000313" key="4">
    <source>
        <dbReference type="Proteomes" id="UP000503540"/>
    </source>
</evidence>
<evidence type="ECO:0000259" key="2">
    <source>
        <dbReference type="PROSITE" id="PS51664"/>
    </source>
</evidence>
<dbReference type="InterPro" id="IPR003776">
    <property type="entry name" value="YcaO-like_dom"/>
</dbReference>
<keyword evidence="4" id="KW-1185">Reference proteome</keyword>
<dbReference type="KEGG" id="nah:F5544_26035"/>
<dbReference type="Gene3D" id="3.30.1330.230">
    <property type="match status" value="1"/>
</dbReference>
<dbReference type="PANTHER" id="PTHR37809">
    <property type="entry name" value="RIBOSOMAL PROTEIN S12 METHYLTHIOTRANSFERASE ACCESSORY FACTOR YCAO"/>
    <property type="match status" value="1"/>
</dbReference>
<dbReference type="NCBIfam" id="TIGR00702">
    <property type="entry name" value="YcaO-type kinase domain"/>
    <property type="match status" value="1"/>
</dbReference>
<protein>
    <recommendedName>
        <fullName evidence="2">YcaO domain-containing protein</fullName>
    </recommendedName>
</protein>
<dbReference type="EMBL" id="CP046172">
    <property type="protein sequence ID" value="QIS13061.1"/>
    <property type="molecule type" value="Genomic_DNA"/>
</dbReference>
<dbReference type="Gene3D" id="3.30.160.660">
    <property type="match status" value="1"/>
</dbReference>
<accession>A0A6G9YIN9</accession>
<proteinExistence type="predicted"/>
<dbReference type="AlphaFoldDB" id="A0A6G9YIN9"/>
<name>A0A6G9YIN9_9NOCA</name>
<dbReference type="Pfam" id="PF02624">
    <property type="entry name" value="YcaO"/>
    <property type="match status" value="1"/>
</dbReference>
<evidence type="ECO:0000256" key="1">
    <source>
        <dbReference type="SAM" id="MobiDB-lite"/>
    </source>
</evidence>
<sequence>MAGIPVRDVAGSGRRQRSDVDRAAVAPTAADPRRSRGQSDRSAVPPHVRCGRPAPYSTAVGGRDRGGRRCGYPVSKGRPGFHGDTGRRAYRIVVADGGDHSAPRAVEVPRGCVGRQRHRARVPVGQGGDRRSRALRRRLSARHRRLTRPRGSHRMIVSDQRLDLSGTYRARLPEHTWELISAVLPDYGITRVADVTGFDFIGIPVYMATRPLSETLTVSQGKGATPLLAKLSAVMECIELQHAEHPDVPTVRAAAEQLDLRYPLGALPLRIDAAVIRSFTLDWCPATGLASGRATFVPRDLVDLSFGPESDWRPAIFHASSSGLASGNTRAEALLHALYELVERDVVAGLVATGRDHRIVIDVTTIEHPYCRRLVDLLVHSGALFEVALVPNRYRLPTAVAYVWSADFPLVCGGSGTHSDPAVAVARALTEAAQSRLTAIVGTRDDLEIDSGVMELQVAPNPPLRTDGTAWTNAVAGHGFRPDNFSEELETVVLRIAEHTGYEPLSVELSTRPDIFTVVRVVAPGLSFRHRGSVPR</sequence>
<feature type="domain" description="YcaO" evidence="2">
    <location>
        <begin position="221"/>
        <end position="536"/>
    </location>
</feature>
<dbReference type="Gene3D" id="3.30.40.250">
    <property type="match status" value="1"/>
</dbReference>